<feature type="transmembrane region" description="Helical" evidence="1">
    <location>
        <begin position="33"/>
        <end position="51"/>
    </location>
</feature>
<organism evidence="2 3">
    <name type="scientific">Candidatus Dehalogenimonas loeffleri</name>
    <dbReference type="NCBI Taxonomy" id="3127115"/>
    <lineage>
        <taxon>Bacteria</taxon>
        <taxon>Bacillati</taxon>
        <taxon>Chloroflexota</taxon>
        <taxon>Dehalococcoidia</taxon>
        <taxon>Dehalococcoidales</taxon>
        <taxon>Dehalococcoidaceae</taxon>
        <taxon>Dehalogenimonas</taxon>
    </lineage>
</organism>
<feature type="transmembrane region" description="Helical" evidence="1">
    <location>
        <begin position="58"/>
        <end position="83"/>
    </location>
</feature>
<keyword evidence="1" id="KW-1133">Transmembrane helix</keyword>
<dbReference type="RefSeq" id="WP_338737294.1">
    <property type="nucleotide sequence ID" value="NZ_CP146612.1"/>
</dbReference>
<evidence type="ECO:0000313" key="2">
    <source>
        <dbReference type="EMBL" id="WWX25154.1"/>
    </source>
</evidence>
<gene>
    <name evidence="2" type="ORF">V8247_07795</name>
</gene>
<accession>A0ABZ2J7D2</accession>
<evidence type="ECO:0000313" key="3">
    <source>
        <dbReference type="Proteomes" id="UP001375370"/>
    </source>
</evidence>
<reference evidence="2 3" key="1">
    <citation type="submission" date="2024-03" db="EMBL/GenBank/DDBJ databases">
        <title>A Dehalogenimonas Isolated from Estuarine Sediments Dihaloeliminates Chlorinated Alkanes.</title>
        <authorList>
            <person name="Yang Y."/>
            <person name="Wang H."/>
        </authorList>
    </citation>
    <scope>NUCLEOTIDE SEQUENCE [LARGE SCALE GENOMIC DNA]</scope>
    <source>
        <strain evidence="2 3">W</strain>
    </source>
</reference>
<dbReference type="Proteomes" id="UP001375370">
    <property type="component" value="Chromosome"/>
</dbReference>
<sequence>MNKSKKSLETAYLLLFLLWPTGAHNFYLGRTIQGVGFIIGYLLWAITYVLLSPDNGGGFFIGQVLITPLAVVYSVLFILPMLVESLLLSGRVERYNSKMD</sequence>
<protein>
    <recommendedName>
        <fullName evidence="4">TM2 domain-containing protein</fullName>
    </recommendedName>
</protein>
<keyword evidence="1" id="KW-0472">Membrane</keyword>
<evidence type="ECO:0008006" key="4">
    <source>
        <dbReference type="Google" id="ProtNLM"/>
    </source>
</evidence>
<keyword evidence="1" id="KW-0812">Transmembrane</keyword>
<dbReference type="EMBL" id="CP146612">
    <property type="protein sequence ID" value="WWX25154.1"/>
    <property type="molecule type" value="Genomic_DNA"/>
</dbReference>
<evidence type="ECO:0000256" key="1">
    <source>
        <dbReference type="SAM" id="Phobius"/>
    </source>
</evidence>
<keyword evidence="3" id="KW-1185">Reference proteome</keyword>
<proteinExistence type="predicted"/>
<name>A0ABZ2J7D2_9CHLR</name>